<protein>
    <recommendedName>
        <fullName evidence="3">Ribosomal protein S3</fullName>
    </recommendedName>
</protein>
<proteinExistence type="predicted"/>
<gene>
    <name evidence="1" type="ORF">NQ318_014793</name>
</gene>
<evidence type="ECO:0008006" key="3">
    <source>
        <dbReference type="Google" id="ProtNLM"/>
    </source>
</evidence>
<evidence type="ECO:0000313" key="1">
    <source>
        <dbReference type="EMBL" id="KAJ8961541.1"/>
    </source>
</evidence>
<keyword evidence="2" id="KW-1185">Reference proteome</keyword>
<evidence type="ECO:0000313" key="2">
    <source>
        <dbReference type="Proteomes" id="UP001162162"/>
    </source>
</evidence>
<name>A0AAV8ZBM8_9CUCU</name>
<accession>A0AAV8ZBM8</accession>
<dbReference type="EMBL" id="JAPWTK010000005">
    <property type="protein sequence ID" value="KAJ8961541.1"/>
    <property type="molecule type" value="Genomic_DNA"/>
</dbReference>
<comment type="caution">
    <text evidence="1">The sequence shown here is derived from an EMBL/GenBank/DDBJ whole genome shotgun (WGS) entry which is preliminary data.</text>
</comment>
<organism evidence="1 2">
    <name type="scientific">Aromia moschata</name>
    <dbReference type="NCBI Taxonomy" id="1265417"/>
    <lineage>
        <taxon>Eukaryota</taxon>
        <taxon>Metazoa</taxon>
        <taxon>Ecdysozoa</taxon>
        <taxon>Arthropoda</taxon>
        <taxon>Hexapoda</taxon>
        <taxon>Insecta</taxon>
        <taxon>Pterygota</taxon>
        <taxon>Neoptera</taxon>
        <taxon>Endopterygota</taxon>
        <taxon>Coleoptera</taxon>
        <taxon>Polyphaga</taxon>
        <taxon>Cucujiformia</taxon>
        <taxon>Chrysomeloidea</taxon>
        <taxon>Cerambycidae</taxon>
        <taxon>Cerambycinae</taxon>
        <taxon>Callichromatini</taxon>
        <taxon>Aromia</taxon>
    </lineage>
</organism>
<dbReference type="AlphaFoldDB" id="A0AAV8ZBM8"/>
<dbReference type="Proteomes" id="UP001162162">
    <property type="component" value="Unassembled WGS sequence"/>
</dbReference>
<reference evidence="1" key="1">
    <citation type="journal article" date="2023" name="Insect Mol. Biol.">
        <title>Genome sequencing provides insights into the evolution of gene families encoding plant cell wall-degrading enzymes in longhorned beetles.</title>
        <authorList>
            <person name="Shin N.R."/>
            <person name="Okamura Y."/>
            <person name="Kirsch R."/>
            <person name="Pauchet Y."/>
        </authorList>
    </citation>
    <scope>NUCLEOTIDE SEQUENCE</scope>
    <source>
        <strain evidence="1">AMC_N1</strain>
    </source>
</reference>
<sequence>MQTRDMDMMEDMVVDAVIMHVEKVGLATRVVSKGVAVADSVIKGISRIKVVLQPSQELQSAKQLKTFVQELVKSNFGQNLVIYTHYIKFIIAHVLVQKSGMRIGPKVYFILRYARGKPIMSTIIPMSYCPSQNTVCVKPTLASYEKGQTEVRPQIRSNRTRIEGNFFMNKKIRIGYLPPLSV</sequence>